<dbReference type="EMBL" id="CP003703">
    <property type="protein sequence ID" value="AFN65242.1"/>
    <property type="molecule type" value="Genomic_DNA"/>
</dbReference>
<keyword evidence="2" id="KW-1185">Reference proteome</keyword>
<dbReference type="RefSeq" id="WP_014849952.1">
    <property type="nucleotide sequence ID" value="NC_018149.1"/>
</dbReference>
<dbReference type="Proteomes" id="UP000009005">
    <property type="component" value="Chromosome"/>
</dbReference>
<sequence length="181" mass="20080">MVIPAVALKVLVGAIVCGSLATSIAVPVVMSKNSSSLSFFNYFPQDHKQKFQDKCQLIVKDESERFGKRKYLFACEGDEVASQAVKFYFYSEYEDPIPVKSLKEKLEVGIRQQDKVTIVLEGEGQQETSIKVSGNSLESLMNKSLSDCGITKGDREENRWTLKCPKGDSTDNTGILLTPIN</sequence>
<organism evidence="1 2">
    <name type="scientific">Mycoplasma wenyonii (strain Massachusetts)</name>
    <name type="common">Eperythrozoon wenyonii</name>
    <dbReference type="NCBI Taxonomy" id="1197325"/>
    <lineage>
        <taxon>Bacteria</taxon>
        <taxon>Bacillati</taxon>
        <taxon>Mycoplasmatota</taxon>
        <taxon>Mollicutes</taxon>
        <taxon>Mycoplasmataceae</taxon>
        <taxon>Mycoplasma</taxon>
    </lineage>
</organism>
<dbReference type="HOGENOM" id="CLU_1487510_0_0_14"/>
<evidence type="ECO:0000313" key="2">
    <source>
        <dbReference type="Proteomes" id="UP000009005"/>
    </source>
</evidence>
<dbReference type="PATRIC" id="fig|1197325.3.peg.488"/>
<dbReference type="STRING" id="1197325.WEN_02275"/>
<dbReference type="KEGG" id="mwe:WEN_02275"/>
<proteinExistence type="predicted"/>
<protein>
    <submittedName>
        <fullName evidence="1">Uncharacterized protein</fullName>
    </submittedName>
</protein>
<name>I6ZF79_MYCWM</name>
<accession>I6ZF79</accession>
<evidence type="ECO:0000313" key="1">
    <source>
        <dbReference type="EMBL" id="AFN65242.1"/>
    </source>
</evidence>
<dbReference type="AlphaFoldDB" id="I6ZF79"/>
<reference evidence="1 2" key="1">
    <citation type="journal article" date="2012" name="J. Bacteriol.">
        <title>Complete genome sequence of Mycoplasma wenyonii strain Massachusetts.</title>
        <authorList>
            <person name="Dos Santos A.P."/>
            <person name="Guimaraes A.M."/>
            <person name="do Nascimento N.C."/>
            <person name="Sanmiguel P.J."/>
            <person name="Messick J.B."/>
        </authorList>
    </citation>
    <scope>NUCLEOTIDE SEQUENCE [LARGE SCALE GENOMIC DNA]</scope>
    <source>
        <strain evidence="1 2">Massachusetts</strain>
    </source>
</reference>
<gene>
    <name evidence="1" type="ordered locus">WEN_02275</name>
</gene>